<dbReference type="GO" id="GO:0003677">
    <property type="term" value="F:DNA binding"/>
    <property type="evidence" value="ECO:0007669"/>
    <property type="project" value="UniProtKB-KW"/>
</dbReference>
<feature type="domain" description="HTH LytTR-type" evidence="5">
    <location>
        <begin position="132"/>
        <end position="231"/>
    </location>
</feature>
<dbReference type="PROSITE" id="PS50930">
    <property type="entry name" value="HTH_LYTTR"/>
    <property type="match status" value="1"/>
</dbReference>
<dbReference type="Pfam" id="PF04397">
    <property type="entry name" value="LytTR"/>
    <property type="match status" value="1"/>
</dbReference>
<dbReference type="RefSeq" id="WP_271012267.1">
    <property type="nucleotide sequence ID" value="NZ_JAQIFT010000043.1"/>
</dbReference>
<proteinExistence type="predicted"/>
<dbReference type="AlphaFoldDB" id="A0AA42DML5"/>
<dbReference type="PANTHER" id="PTHR37299">
    <property type="entry name" value="TRANSCRIPTIONAL REGULATOR-RELATED"/>
    <property type="match status" value="1"/>
</dbReference>
<evidence type="ECO:0000259" key="4">
    <source>
        <dbReference type="PROSITE" id="PS50110"/>
    </source>
</evidence>
<sequence length="237" mass="28000">MFYIALCDDNSYDLELTSEYIHELKKEHWQIEDIYIDNGIELAEMSKNGRRFDLIVLDMCMEPIDGIETARIIRQYDPEVPIIILTSSVEYAIDGYKVNALRYLIKPVNKEEFLDLIKETLFKISRHNKKYFIFTNEDGLNKIALDNIYYFESNIRTIYLIAKDGTFTFTGKISEVEEQLKNVGFVRTHKSYIVNLKHVSNIFKESIILENKKEILLSKHKRKEVAKQLLEYMEYAL</sequence>
<gene>
    <name evidence="6" type="ORF">PBV87_10770</name>
</gene>
<dbReference type="SMART" id="SM00448">
    <property type="entry name" value="REC"/>
    <property type="match status" value="1"/>
</dbReference>
<keyword evidence="3" id="KW-0597">Phosphoprotein</keyword>
<comment type="function">
    <text evidence="2">May play the central regulatory role in sporulation. It may be an element of the effector pathway responsible for the activation of sporulation genes in response to nutritional stress. Spo0A may act in concert with spo0H (a sigma factor) to control the expression of some genes that are critical to the sporulation process.</text>
</comment>
<dbReference type="InterPro" id="IPR001789">
    <property type="entry name" value="Sig_transdc_resp-reg_receiver"/>
</dbReference>
<feature type="domain" description="Response regulatory" evidence="4">
    <location>
        <begin position="3"/>
        <end position="121"/>
    </location>
</feature>
<dbReference type="Pfam" id="PF00072">
    <property type="entry name" value="Response_reg"/>
    <property type="match status" value="1"/>
</dbReference>
<dbReference type="PANTHER" id="PTHR37299:SF1">
    <property type="entry name" value="STAGE 0 SPORULATION PROTEIN A HOMOLOG"/>
    <property type="match status" value="1"/>
</dbReference>
<dbReference type="Proteomes" id="UP001169242">
    <property type="component" value="Unassembled WGS sequence"/>
</dbReference>
<feature type="modified residue" description="4-aspartylphosphate" evidence="3">
    <location>
        <position position="58"/>
    </location>
</feature>
<evidence type="ECO:0000256" key="2">
    <source>
        <dbReference type="ARBA" id="ARBA00024867"/>
    </source>
</evidence>
<dbReference type="InterPro" id="IPR046947">
    <property type="entry name" value="LytR-like"/>
</dbReference>
<protein>
    <recommendedName>
        <fullName evidence="1">Stage 0 sporulation protein A homolog</fullName>
    </recommendedName>
</protein>
<dbReference type="Gene3D" id="3.40.50.2300">
    <property type="match status" value="1"/>
</dbReference>
<name>A0AA42DML5_9FIRM</name>
<keyword evidence="7" id="KW-1185">Reference proteome</keyword>
<dbReference type="PROSITE" id="PS50110">
    <property type="entry name" value="RESPONSE_REGULATORY"/>
    <property type="match status" value="1"/>
</dbReference>
<dbReference type="SUPFAM" id="SSF52172">
    <property type="entry name" value="CheY-like"/>
    <property type="match status" value="1"/>
</dbReference>
<dbReference type="CDD" id="cd00156">
    <property type="entry name" value="REC"/>
    <property type="match status" value="1"/>
</dbReference>
<evidence type="ECO:0000313" key="7">
    <source>
        <dbReference type="Proteomes" id="UP001169242"/>
    </source>
</evidence>
<evidence type="ECO:0000256" key="1">
    <source>
        <dbReference type="ARBA" id="ARBA00018672"/>
    </source>
</evidence>
<evidence type="ECO:0000313" key="6">
    <source>
        <dbReference type="EMBL" id="MDA3731962.1"/>
    </source>
</evidence>
<organism evidence="6 7">
    <name type="scientific">Holtiella tumoricola</name>
    <dbReference type="NCBI Taxonomy" id="3018743"/>
    <lineage>
        <taxon>Bacteria</taxon>
        <taxon>Bacillati</taxon>
        <taxon>Bacillota</taxon>
        <taxon>Clostridia</taxon>
        <taxon>Lachnospirales</taxon>
        <taxon>Cellulosilyticaceae</taxon>
        <taxon>Holtiella</taxon>
    </lineage>
</organism>
<dbReference type="InterPro" id="IPR011006">
    <property type="entry name" value="CheY-like_superfamily"/>
</dbReference>
<comment type="caution">
    <text evidence="6">The sequence shown here is derived from an EMBL/GenBank/DDBJ whole genome shotgun (WGS) entry which is preliminary data.</text>
</comment>
<evidence type="ECO:0000259" key="5">
    <source>
        <dbReference type="PROSITE" id="PS50930"/>
    </source>
</evidence>
<dbReference type="SMART" id="SM00850">
    <property type="entry name" value="LytTR"/>
    <property type="match status" value="1"/>
</dbReference>
<dbReference type="InterPro" id="IPR007492">
    <property type="entry name" value="LytTR_DNA-bd_dom"/>
</dbReference>
<evidence type="ECO:0000256" key="3">
    <source>
        <dbReference type="PROSITE-ProRule" id="PRU00169"/>
    </source>
</evidence>
<reference evidence="6" key="1">
    <citation type="journal article" date="2023" name="Int. J. Syst. Evol. Microbiol.">
        <title>&lt;i&gt;Holtiella tumoricola&lt;/i&gt; gen. nov. sp. nov., isolated from a human clinical sample.</title>
        <authorList>
            <person name="Allen-Vercoe E."/>
            <person name="Daigneault M.C."/>
            <person name="Vancuren S.J."/>
            <person name="Cochrane K."/>
            <person name="O'Neal L.L."/>
            <person name="Sankaranarayanan K."/>
            <person name="Lawson P.A."/>
        </authorList>
    </citation>
    <scope>NUCLEOTIDE SEQUENCE</scope>
    <source>
        <strain evidence="6">CC70A</strain>
    </source>
</reference>
<keyword evidence="6" id="KW-0238">DNA-binding</keyword>
<dbReference type="GO" id="GO:0000156">
    <property type="term" value="F:phosphorelay response regulator activity"/>
    <property type="evidence" value="ECO:0007669"/>
    <property type="project" value="InterPro"/>
</dbReference>
<dbReference type="Gene3D" id="2.40.50.1020">
    <property type="entry name" value="LytTr DNA-binding domain"/>
    <property type="match status" value="1"/>
</dbReference>
<accession>A0AA42DML5</accession>
<dbReference type="EMBL" id="JAQIFT010000043">
    <property type="protein sequence ID" value="MDA3731962.1"/>
    <property type="molecule type" value="Genomic_DNA"/>
</dbReference>